<feature type="transmembrane region" description="Helical" evidence="5">
    <location>
        <begin position="360"/>
        <end position="382"/>
    </location>
</feature>
<dbReference type="OrthoDB" id="420606at2759"/>
<evidence type="ECO:0000256" key="4">
    <source>
        <dbReference type="ARBA" id="ARBA00023136"/>
    </source>
</evidence>
<evidence type="ECO:0000256" key="2">
    <source>
        <dbReference type="ARBA" id="ARBA00022692"/>
    </source>
</evidence>
<sequence length="606" mass="72621">MLTQLDEGDEKIPQIQCIKNILIKFKYISFFYTQETLLQNFVLDKKKKKLKENQEILNGRKLINIYYYINMRQQQSNKSFNIPNASFYISIASMIAIELYSLYRFSIICKSNKVKGTTEGFFGILRDHSDPQWGEFAGHLAEILAFQVIFLIGSYTVKYYSKLENKQRNLQYYNIFLGMIYAFYLHSFGMVFQLMIIIGYYLFQKIFYKMKYFIPILWILALMTLWSNEKFSGYSFIMLSPQLKFLEDYKNNSQLVRWNIVFNMILLRIISFSVDRVWASQQNARYKYDLIHKKQSFKTYRDRVQEPQPIDEYNFLGYLSFLFYVPLLFSGPSMGYNAFNSQLKIPQQQMNSAQVLKYILRVYFVDLLTFEIFLHICYPNALPKIRGNFEILKTFSAFEFHVMGFTNLIFLWYKFLTIWRIARGWALLDGIETPENMNRCIYNNYNFSGFWRSWHRSFNQWLIRYIYVPLGGSKYKSFNMWAIFTFVALWHDFKLDLLLWAWIICLALIPEIALQKYFDKEFFYKKPWFLWLCRLGGGFQIEMMCLANLIGFGNGHEGMDVILQKFMSWEGLLCFLFYCVIRNGFATTIQFRIRDDEKAESNEKNF</sequence>
<dbReference type="Pfam" id="PF03062">
    <property type="entry name" value="MBOAT"/>
    <property type="match status" value="1"/>
</dbReference>
<dbReference type="Proteomes" id="UP000692954">
    <property type="component" value="Unassembled WGS sequence"/>
</dbReference>
<gene>
    <name evidence="6" type="ORF">PSON_ATCC_30995.1.T0600004</name>
</gene>
<dbReference type="InterPro" id="IPR051085">
    <property type="entry name" value="MB_O-acyltransferase"/>
</dbReference>
<dbReference type="PANTHER" id="PTHR13285">
    <property type="entry name" value="ACYLTRANSFERASE"/>
    <property type="match status" value="1"/>
</dbReference>
<keyword evidence="4 5" id="KW-0472">Membrane</keyword>
<protein>
    <submittedName>
        <fullName evidence="6">Uncharacterized protein</fullName>
    </submittedName>
</protein>
<feature type="transmembrane region" description="Helical" evidence="5">
    <location>
        <begin position="175"/>
        <end position="203"/>
    </location>
</feature>
<comment type="caution">
    <text evidence="6">The sequence shown here is derived from an EMBL/GenBank/DDBJ whole genome shotgun (WGS) entry which is preliminary data.</text>
</comment>
<feature type="transmembrane region" description="Helical" evidence="5">
    <location>
        <begin position="210"/>
        <end position="228"/>
    </location>
</feature>
<evidence type="ECO:0000256" key="1">
    <source>
        <dbReference type="ARBA" id="ARBA00004141"/>
    </source>
</evidence>
<evidence type="ECO:0000256" key="5">
    <source>
        <dbReference type="SAM" id="Phobius"/>
    </source>
</evidence>
<feature type="transmembrane region" description="Helical" evidence="5">
    <location>
        <begin position="394"/>
        <end position="413"/>
    </location>
</feature>
<keyword evidence="2 5" id="KW-0812">Transmembrane</keyword>
<feature type="transmembrane region" description="Helical" evidence="5">
    <location>
        <begin position="136"/>
        <end position="155"/>
    </location>
</feature>
<proteinExistence type="predicted"/>
<name>A0A8S1NNH4_9CILI</name>
<feature type="transmembrane region" description="Helical" evidence="5">
    <location>
        <begin position="315"/>
        <end position="339"/>
    </location>
</feature>
<feature type="transmembrane region" description="Helical" evidence="5">
    <location>
        <begin position="499"/>
        <end position="517"/>
    </location>
</feature>
<feature type="transmembrane region" description="Helical" evidence="5">
    <location>
        <begin position="529"/>
        <end position="550"/>
    </location>
</feature>
<dbReference type="InterPro" id="IPR004299">
    <property type="entry name" value="MBOAT_fam"/>
</dbReference>
<comment type="subcellular location">
    <subcellularLocation>
        <location evidence="1">Membrane</location>
        <topology evidence="1">Multi-pass membrane protein</topology>
    </subcellularLocation>
</comment>
<dbReference type="GO" id="GO:0005783">
    <property type="term" value="C:endoplasmic reticulum"/>
    <property type="evidence" value="ECO:0007669"/>
    <property type="project" value="TreeGrafter"/>
</dbReference>
<evidence type="ECO:0000313" key="6">
    <source>
        <dbReference type="EMBL" id="CAD8092919.1"/>
    </source>
</evidence>
<accession>A0A8S1NNH4</accession>
<organism evidence="6 7">
    <name type="scientific">Paramecium sonneborni</name>
    <dbReference type="NCBI Taxonomy" id="65129"/>
    <lineage>
        <taxon>Eukaryota</taxon>
        <taxon>Sar</taxon>
        <taxon>Alveolata</taxon>
        <taxon>Ciliophora</taxon>
        <taxon>Intramacronucleata</taxon>
        <taxon>Oligohymenophorea</taxon>
        <taxon>Peniculida</taxon>
        <taxon>Parameciidae</taxon>
        <taxon>Paramecium</taxon>
    </lineage>
</organism>
<keyword evidence="7" id="KW-1185">Reference proteome</keyword>
<feature type="transmembrane region" description="Helical" evidence="5">
    <location>
        <begin position="85"/>
        <end position="103"/>
    </location>
</feature>
<keyword evidence="3 5" id="KW-1133">Transmembrane helix</keyword>
<dbReference type="GO" id="GO:0016746">
    <property type="term" value="F:acyltransferase activity"/>
    <property type="evidence" value="ECO:0007669"/>
    <property type="project" value="TreeGrafter"/>
</dbReference>
<evidence type="ECO:0000256" key="3">
    <source>
        <dbReference type="ARBA" id="ARBA00022989"/>
    </source>
</evidence>
<dbReference type="AlphaFoldDB" id="A0A8S1NNH4"/>
<dbReference type="PANTHER" id="PTHR13285:SF18">
    <property type="entry name" value="PROTEIN-CYSTEINE N-PALMITOYLTRANSFERASE RASP"/>
    <property type="match status" value="1"/>
</dbReference>
<dbReference type="GO" id="GO:0016020">
    <property type="term" value="C:membrane"/>
    <property type="evidence" value="ECO:0007669"/>
    <property type="project" value="UniProtKB-SubCell"/>
</dbReference>
<reference evidence="6" key="1">
    <citation type="submission" date="2021-01" db="EMBL/GenBank/DDBJ databases">
        <authorList>
            <consortium name="Genoscope - CEA"/>
            <person name="William W."/>
        </authorList>
    </citation>
    <scope>NUCLEOTIDE SEQUENCE</scope>
</reference>
<feature type="transmembrane region" description="Helical" evidence="5">
    <location>
        <begin position="562"/>
        <end position="581"/>
    </location>
</feature>
<evidence type="ECO:0000313" key="7">
    <source>
        <dbReference type="Proteomes" id="UP000692954"/>
    </source>
</evidence>
<dbReference type="EMBL" id="CAJJDN010000060">
    <property type="protein sequence ID" value="CAD8092919.1"/>
    <property type="molecule type" value="Genomic_DNA"/>
</dbReference>